<feature type="transmembrane region" description="Helical" evidence="6">
    <location>
        <begin position="35"/>
        <end position="56"/>
    </location>
</feature>
<accession>A0A382N739</accession>
<gene>
    <name evidence="7" type="ORF">METZ01_LOCUS309760</name>
</gene>
<protein>
    <recommendedName>
        <fullName evidence="8">Cytochrome C oxidase subunit IV</fullName>
    </recommendedName>
</protein>
<evidence type="ECO:0000256" key="6">
    <source>
        <dbReference type="SAM" id="Phobius"/>
    </source>
</evidence>
<keyword evidence="4 6" id="KW-1133">Transmembrane helix</keyword>
<keyword evidence="2" id="KW-1003">Cell membrane</keyword>
<feature type="transmembrane region" description="Helical" evidence="6">
    <location>
        <begin position="68"/>
        <end position="85"/>
    </location>
</feature>
<evidence type="ECO:0000256" key="4">
    <source>
        <dbReference type="ARBA" id="ARBA00022989"/>
    </source>
</evidence>
<keyword evidence="3 6" id="KW-0812">Transmembrane</keyword>
<feature type="transmembrane region" description="Helical" evidence="6">
    <location>
        <begin position="7"/>
        <end position="29"/>
    </location>
</feature>
<keyword evidence="5 6" id="KW-0472">Membrane</keyword>
<dbReference type="Pfam" id="PF03626">
    <property type="entry name" value="COX4_pro"/>
    <property type="match status" value="1"/>
</dbReference>
<evidence type="ECO:0000256" key="5">
    <source>
        <dbReference type="ARBA" id="ARBA00023136"/>
    </source>
</evidence>
<reference evidence="7" key="1">
    <citation type="submission" date="2018-05" db="EMBL/GenBank/DDBJ databases">
        <authorList>
            <person name="Lanie J.A."/>
            <person name="Ng W.-L."/>
            <person name="Kazmierczak K.M."/>
            <person name="Andrzejewski T.M."/>
            <person name="Davidsen T.M."/>
            <person name="Wayne K.J."/>
            <person name="Tettelin H."/>
            <person name="Glass J.I."/>
            <person name="Rusch D."/>
            <person name="Podicherti R."/>
            <person name="Tsui H.-C.T."/>
            <person name="Winkler M.E."/>
        </authorList>
    </citation>
    <scope>NUCLEOTIDE SEQUENCE</scope>
</reference>
<dbReference type="AlphaFoldDB" id="A0A382N739"/>
<comment type="subcellular location">
    <subcellularLocation>
        <location evidence="1">Cell membrane</location>
        <topology evidence="1">Multi-pass membrane protein</topology>
    </subcellularLocation>
</comment>
<dbReference type="EMBL" id="UINC01098408">
    <property type="protein sequence ID" value="SVC56906.1"/>
    <property type="molecule type" value="Genomic_DNA"/>
</dbReference>
<organism evidence="7">
    <name type="scientific">marine metagenome</name>
    <dbReference type="NCBI Taxonomy" id="408172"/>
    <lineage>
        <taxon>unclassified sequences</taxon>
        <taxon>metagenomes</taxon>
        <taxon>ecological metagenomes</taxon>
    </lineage>
</organism>
<evidence type="ECO:0000256" key="1">
    <source>
        <dbReference type="ARBA" id="ARBA00004651"/>
    </source>
</evidence>
<evidence type="ECO:0000313" key="7">
    <source>
        <dbReference type="EMBL" id="SVC56906.1"/>
    </source>
</evidence>
<sequence length="94" mass="11075">MIIDHKALYIKTTITLAILTIIEVGISYWDIPRFGQVGLLLTFALAKMAFVAYIFMHLYYEQKFLRKILFVPIPFLVFFLLFLAYDATFTWTIQ</sequence>
<dbReference type="GO" id="GO:0005886">
    <property type="term" value="C:plasma membrane"/>
    <property type="evidence" value="ECO:0007669"/>
    <property type="project" value="UniProtKB-SubCell"/>
</dbReference>
<evidence type="ECO:0008006" key="8">
    <source>
        <dbReference type="Google" id="ProtNLM"/>
    </source>
</evidence>
<name>A0A382N739_9ZZZZ</name>
<dbReference type="InterPro" id="IPR005171">
    <property type="entry name" value="Cyt_c_oxidase_su4_prok"/>
</dbReference>
<evidence type="ECO:0000256" key="2">
    <source>
        <dbReference type="ARBA" id="ARBA00022475"/>
    </source>
</evidence>
<evidence type="ECO:0000256" key="3">
    <source>
        <dbReference type="ARBA" id="ARBA00022692"/>
    </source>
</evidence>
<proteinExistence type="predicted"/>